<proteinExistence type="predicted"/>
<sequence>MNIMQHEGQNEGQNATILLEQMKLKNKTLQMEKNLVEQDLEYSDRQNAFVNNESEFDKLKQLYFSEVVKQQKDLIDGISKRPQPKSMIRTGKEILLPTFEVNPLKFQRWTANVEDYFAEYSYITHFESNYLVVSALTKKAKEWYNSTNDAEVNTWENLYYSLKKEYKNEIKYIEAINIINTVRLTRKSKYSDFIYKIRPVDAVMSKGGAEFSIPLIIDCIEKEIKMFLPIIPKKTIINFKNILMEQHRALNSGLISNSNFVSSLENSRPGDKSLKDQDGDQIMAVNEINNEEFLSENQKIDEIEAVLASQRRFNSNIQYNGFRKQTFSRYQPDNNKYIS</sequence>
<dbReference type="OrthoDB" id="5620304at2759"/>
<evidence type="ECO:0000313" key="2">
    <source>
        <dbReference type="Proteomes" id="UP000187429"/>
    </source>
</evidence>
<name>A0A1R1YNE9_9FUNG</name>
<dbReference type="EMBL" id="LSSM01000587">
    <property type="protein sequence ID" value="OMJ28439.1"/>
    <property type="molecule type" value="Genomic_DNA"/>
</dbReference>
<reference evidence="2" key="1">
    <citation type="submission" date="2017-01" db="EMBL/GenBank/DDBJ databases">
        <authorList>
            <person name="Wang Y."/>
            <person name="White M."/>
            <person name="Kvist S."/>
            <person name="Moncalvo J.-M."/>
        </authorList>
    </citation>
    <scope>NUCLEOTIDE SEQUENCE [LARGE SCALE GENOMIC DNA]</scope>
    <source>
        <strain evidence="2">ID-206-W2</strain>
    </source>
</reference>
<accession>A0A1R1YNE9</accession>
<evidence type="ECO:0000313" key="1">
    <source>
        <dbReference type="EMBL" id="OMJ28439.1"/>
    </source>
</evidence>
<dbReference type="AlphaFoldDB" id="A0A1R1YNE9"/>
<protein>
    <submittedName>
        <fullName evidence="1">Uncharacterized protein</fullName>
    </submittedName>
</protein>
<keyword evidence="2" id="KW-1185">Reference proteome</keyword>
<comment type="caution">
    <text evidence="1">The sequence shown here is derived from an EMBL/GenBank/DDBJ whole genome shotgun (WGS) entry which is preliminary data.</text>
</comment>
<organism evidence="1 2">
    <name type="scientific">Smittium culicis</name>
    <dbReference type="NCBI Taxonomy" id="133412"/>
    <lineage>
        <taxon>Eukaryota</taxon>
        <taxon>Fungi</taxon>
        <taxon>Fungi incertae sedis</taxon>
        <taxon>Zoopagomycota</taxon>
        <taxon>Kickxellomycotina</taxon>
        <taxon>Harpellomycetes</taxon>
        <taxon>Harpellales</taxon>
        <taxon>Legeriomycetaceae</taxon>
        <taxon>Smittium</taxon>
    </lineage>
</organism>
<dbReference type="Proteomes" id="UP000187429">
    <property type="component" value="Unassembled WGS sequence"/>
</dbReference>
<gene>
    <name evidence="1" type="ORF">AYI69_g2087</name>
</gene>